<dbReference type="SUPFAM" id="SSF53335">
    <property type="entry name" value="S-adenosyl-L-methionine-dependent methyltransferases"/>
    <property type="match status" value="1"/>
</dbReference>
<dbReference type="PANTHER" id="PTHR33841:SF1">
    <property type="entry name" value="DNA METHYLTRANSFERASE A"/>
    <property type="match status" value="1"/>
</dbReference>
<sequence>MSATARTQIFSAVHTIGGLLPADMLVRISEGKDVQGSKPADYDIFGSRSVRDEAERHWDYLKSVWKELRDKLPVAPEAETPADPTGLAIRQWLEPLFAELSFGRLTALGASGIQSDDGTKTFEISHLWTHVPIHLTAWNARLDTRHGGPGTIPPQSLMQECLNRTEAHLWAVLTNGRQLRLLRDSSALATAAYVEFDLEAIFDGELFSEFVLLYRLLHASRFAVDDGAPPSSCWLEKWRTDAIASGTRALDQLRKGVQEAITTLGTGFLKHPANTELRENIDTRAMHKALLRLVYRLLFLFVAEDRDVLHSPDASDQVRERYAKYFSSARLRGHARRRRGTTHGDLYQALKIVLDALGDEAGRPELGLPGLGGLFSDTDTDAPLRGLSLSNEHLLTAVRHLSQVRDTGTRRWRAVDYNHLDAEELGSIYESLLELVPQHSAVERTFVLAELAGNTRKTTGSYYTPSSLISCLLDATLDPVIDDAQKRGEEKATAAGEPDATDRIVSELLSLTVCDPACGSGHFLVAAARRIAKRVAAIRERNPEPTQEAVRHALHEVIARCVYGVDLNPMAVELAKVSLWLEAMEPGKPLGFLDAHVKHGNALIGATPALLKGGIPDDAFIATEGDDKKQAKTLEKLNVEERSGQYTLFDSEEETVTVTNTAFADGLRRITTAPSDNLRAVKRQAKAYEEWEKSTEYLRALHVADAWCAAFMWLKTKDSPRAVTQRIFLALEDPDDEGIPAATHEEIVRLRDQYDFFHWHLEFPEVFTVPDEDRTADVNPATGWTGGFSCVLGNPPWDSLDFREQEFFAQRVPEIANASRVSVRKKMIEALNEDPERRTVLLEFEAEKRKIYAESHFLRRSGRMPLTGQGNLNTYSVFAETGRAMITGAGRAGLIVPTGIATDVRTQFFFKDLAQHGSIAALYDFENRSALFPAVHSGQKFCILSLVGSKLREPATRFAFFIQDPTELDLKDKTFVLSPHEISLLNPNSGTCPVFRSRRDAELALDIYRRFPVIMKETSPSQNPWNVSFLRMFDMGHESEIFKPGKELEGEDWILVGNRYVRGDAKMSPLYEAKMVDFFDHRVADVVKSQTATKRQNQPSYLSDKDHESAGRLAQPNHWLSQAEVEAKLHAANWTYGWLLGYCDVTSPTNERTTIPAFIPRTAVAHTFPLILPSCRPELVATLCAALSTMVFDYVSRQKVSGVHLTFSIVKQLPIPWPDSLRAWCDFISPRILELAYTATDMEPLARDLGEDGTPFVWNKERRTIIRVELDALFFHLYGIGREDVDYIMETFPIVRRKDEAKYGTYRTKELVLAEYDRMAAVGVDLDRPLVDGENFTSTLTPPPGQGPRHG</sequence>
<name>A0ABP8CFM4_9ACTN</name>
<evidence type="ECO:0000313" key="7">
    <source>
        <dbReference type="EMBL" id="GAA4238686.1"/>
    </source>
</evidence>
<keyword evidence="2 7" id="KW-0489">Methyltransferase</keyword>
<dbReference type="RefSeq" id="WP_344902270.1">
    <property type="nucleotide sequence ID" value="NZ_BAABAS010000020.1"/>
</dbReference>
<organism evidence="7 8">
    <name type="scientific">Actinomadura meridiana</name>
    <dbReference type="NCBI Taxonomy" id="559626"/>
    <lineage>
        <taxon>Bacteria</taxon>
        <taxon>Bacillati</taxon>
        <taxon>Actinomycetota</taxon>
        <taxon>Actinomycetes</taxon>
        <taxon>Streptosporangiales</taxon>
        <taxon>Thermomonosporaceae</taxon>
        <taxon>Actinomadura</taxon>
    </lineage>
</organism>
<protein>
    <recommendedName>
        <fullName evidence="1">site-specific DNA-methyltransferase (adenine-specific)</fullName>
        <ecNumber evidence="1">2.1.1.72</ecNumber>
    </recommendedName>
</protein>
<keyword evidence="4" id="KW-0949">S-adenosyl-L-methionine</keyword>
<dbReference type="GO" id="GO:0008168">
    <property type="term" value="F:methyltransferase activity"/>
    <property type="evidence" value="ECO:0007669"/>
    <property type="project" value="UniProtKB-KW"/>
</dbReference>
<evidence type="ECO:0000259" key="6">
    <source>
        <dbReference type="Pfam" id="PF07669"/>
    </source>
</evidence>
<evidence type="ECO:0000256" key="2">
    <source>
        <dbReference type="ARBA" id="ARBA00022603"/>
    </source>
</evidence>
<accession>A0ABP8CFM4</accession>
<evidence type="ECO:0000256" key="5">
    <source>
        <dbReference type="ARBA" id="ARBA00047942"/>
    </source>
</evidence>
<gene>
    <name evidence="7" type="ORF">GCM10022254_55640</name>
</gene>
<dbReference type="InterPro" id="IPR029063">
    <property type="entry name" value="SAM-dependent_MTases_sf"/>
</dbReference>
<feature type="domain" description="Type II methyltransferase M.TaqI-like" evidence="6">
    <location>
        <begin position="561"/>
        <end position="801"/>
    </location>
</feature>
<evidence type="ECO:0000256" key="3">
    <source>
        <dbReference type="ARBA" id="ARBA00022679"/>
    </source>
</evidence>
<keyword evidence="3" id="KW-0808">Transferase</keyword>
<dbReference type="EC" id="2.1.1.72" evidence="1"/>
<dbReference type="PANTHER" id="PTHR33841">
    <property type="entry name" value="DNA METHYLTRANSFERASE YEEA-RELATED"/>
    <property type="match status" value="1"/>
</dbReference>
<comment type="caution">
    <text evidence="7">The sequence shown here is derived from an EMBL/GenBank/DDBJ whole genome shotgun (WGS) entry which is preliminary data.</text>
</comment>
<keyword evidence="8" id="KW-1185">Reference proteome</keyword>
<comment type="catalytic activity">
    <reaction evidence="5">
        <text>a 2'-deoxyadenosine in DNA + S-adenosyl-L-methionine = an N(6)-methyl-2'-deoxyadenosine in DNA + S-adenosyl-L-homocysteine + H(+)</text>
        <dbReference type="Rhea" id="RHEA:15197"/>
        <dbReference type="Rhea" id="RHEA-COMP:12418"/>
        <dbReference type="Rhea" id="RHEA-COMP:12419"/>
        <dbReference type="ChEBI" id="CHEBI:15378"/>
        <dbReference type="ChEBI" id="CHEBI:57856"/>
        <dbReference type="ChEBI" id="CHEBI:59789"/>
        <dbReference type="ChEBI" id="CHEBI:90615"/>
        <dbReference type="ChEBI" id="CHEBI:90616"/>
        <dbReference type="EC" id="2.1.1.72"/>
    </reaction>
</comment>
<evidence type="ECO:0000256" key="4">
    <source>
        <dbReference type="ARBA" id="ARBA00022691"/>
    </source>
</evidence>
<dbReference type="EMBL" id="BAABAS010000020">
    <property type="protein sequence ID" value="GAA4238686.1"/>
    <property type="molecule type" value="Genomic_DNA"/>
</dbReference>
<reference evidence="8" key="1">
    <citation type="journal article" date="2019" name="Int. J. Syst. Evol. Microbiol.">
        <title>The Global Catalogue of Microorganisms (GCM) 10K type strain sequencing project: providing services to taxonomists for standard genome sequencing and annotation.</title>
        <authorList>
            <consortium name="The Broad Institute Genomics Platform"/>
            <consortium name="The Broad Institute Genome Sequencing Center for Infectious Disease"/>
            <person name="Wu L."/>
            <person name="Ma J."/>
        </authorList>
    </citation>
    <scope>NUCLEOTIDE SEQUENCE [LARGE SCALE GENOMIC DNA]</scope>
    <source>
        <strain evidence="8">JCM 17440</strain>
    </source>
</reference>
<dbReference type="GO" id="GO:0032259">
    <property type="term" value="P:methylation"/>
    <property type="evidence" value="ECO:0007669"/>
    <property type="project" value="UniProtKB-KW"/>
</dbReference>
<evidence type="ECO:0000313" key="8">
    <source>
        <dbReference type="Proteomes" id="UP001501710"/>
    </source>
</evidence>
<dbReference type="Proteomes" id="UP001501710">
    <property type="component" value="Unassembled WGS sequence"/>
</dbReference>
<proteinExistence type="predicted"/>
<evidence type="ECO:0000256" key="1">
    <source>
        <dbReference type="ARBA" id="ARBA00011900"/>
    </source>
</evidence>
<dbReference type="PRINTS" id="PR00507">
    <property type="entry name" value="N12N6MTFRASE"/>
</dbReference>
<dbReference type="Gene3D" id="3.40.50.150">
    <property type="entry name" value="Vaccinia Virus protein VP39"/>
    <property type="match status" value="1"/>
</dbReference>
<dbReference type="InterPro" id="IPR011639">
    <property type="entry name" value="MethylTrfase_TaqI-like_dom"/>
</dbReference>
<dbReference type="InterPro" id="IPR050953">
    <property type="entry name" value="N4_N6_ade-DNA_methylase"/>
</dbReference>
<dbReference type="Pfam" id="PF07669">
    <property type="entry name" value="Eco57I"/>
    <property type="match status" value="1"/>
</dbReference>